<reference evidence="2 3" key="1">
    <citation type="submission" date="2018-04" db="EMBL/GenBank/DDBJ databases">
        <title>Draft genome sequence of Pseudomonas syringae pv. actinidiae biovar 3 strains isolated from kiwifruit in Kagawa prefecture.</title>
        <authorList>
            <person name="Tabuchi M."/>
            <person name="Saito M."/>
            <person name="Fujiwara S."/>
            <person name="Sasa N."/>
            <person name="Akimitsu K."/>
            <person name="Gomi K."/>
            <person name="Konishi-Sugita S."/>
            <person name="Hamano K."/>
            <person name="Kataoka I."/>
        </authorList>
    </citation>
    <scope>NUCLEOTIDE SEQUENCE [LARGE SCALE GENOMIC DNA]</scope>
    <source>
        <strain evidence="2 3">MAFF212211</strain>
    </source>
</reference>
<feature type="region of interest" description="Disordered" evidence="1">
    <location>
        <begin position="27"/>
        <end position="48"/>
    </location>
</feature>
<dbReference type="EMBL" id="BGKA01000319">
    <property type="protein sequence ID" value="GBH21576.1"/>
    <property type="molecule type" value="Genomic_DNA"/>
</dbReference>
<name>A0AAN4QDI4_PSESF</name>
<dbReference type="AlphaFoldDB" id="A0AAN4QDI4"/>
<dbReference type="Proteomes" id="UP000248291">
    <property type="component" value="Unassembled WGS sequence"/>
</dbReference>
<protein>
    <submittedName>
        <fullName evidence="2">VirD4 component</fullName>
    </submittedName>
</protein>
<accession>A0AAN4QDI4</accession>
<evidence type="ECO:0000313" key="2">
    <source>
        <dbReference type="EMBL" id="GBH21576.1"/>
    </source>
</evidence>
<sequence length="48" mass="5212">MQGDGHLLIGLDLPKRCTDLIELGECDTNPQPSCNDEDNAQRNGQGQT</sequence>
<evidence type="ECO:0000256" key="1">
    <source>
        <dbReference type="SAM" id="MobiDB-lite"/>
    </source>
</evidence>
<gene>
    <name evidence="2" type="ORF">KPSA3_07625</name>
</gene>
<proteinExistence type="predicted"/>
<comment type="caution">
    <text evidence="2">The sequence shown here is derived from an EMBL/GenBank/DDBJ whole genome shotgun (WGS) entry which is preliminary data.</text>
</comment>
<evidence type="ECO:0000313" key="3">
    <source>
        <dbReference type="Proteomes" id="UP000248291"/>
    </source>
</evidence>
<organism evidence="2 3">
    <name type="scientific">Pseudomonas syringae pv. actinidiae</name>
    <dbReference type="NCBI Taxonomy" id="103796"/>
    <lineage>
        <taxon>Bacteria</taxon>
        <taxon>Pseudomonadati</taxon>
        <taxon>Pseudomonadota</taxon>
        <taxon>Gammaproteobacteria</taxon>
        <taxon>Pseudomonadales</taxon>
        <taxon>Pseudomonadaceae</taxon>
        <taxon>Pseudomonas</taxon>
        <taxon>Pseudomonas syringae</taxon>
    </lineage>
</organism>